<organism evidence="2 3">
    <name type="scientific">Paractinoplanes brasiliensis</name>
    <dbReference type="NCBI Taxonomy" id="52695"/>
    <lineage>
        <taxon>Bacteria</taxon>
        <taxon>Bacillati</taxon>
        <taxon>Actinomycetota</taxon>
        <taxon>Actinomycetes</taxon>
        <taxon>Micromonosporales</taxon>
        <taxon>Micromonosporaceae</taxon>
        <taxon>Paractinoplanes</taxon>
    </lineage>
</organism>
<feature type="region of interest" description="Disordered" evidence="1">
    <location>
        <begin position="62"/>
        <end position="87"/>
    </location>
</feature>
<evidence type="ECO:0000313" key="3">
    <source>
        <dbReference type="Proteomes" id="UP000294901"/>
    </source>
</evidence>
<protein>
    <submittedName>
        <fullName evidence="2">Uncharacterized protein</fullName>
    </submittedName>
</protein>
<sequence>MTPDAEFTNSEGRTFTVSKNESYIIYTHGETGMVVDKTEGGYHTVDFDSEAERDRALRHIRGDHPVYDRDDPDVQLNPAAPNYRRGR</sequence>
<gene>
    <name evidence="2" type="ORF">C8E87_7046</name>
</gene>
<dbReference type="EMBL" id="SNWR01000002">
    <property type="protein sequence ID" value="TDO31620.1"/>
    <property type="molecule type" value="Genomic_DNA"/>
</dbReference>
<name>A0A4R6J7V5_9ACTN</name>
<dbReference type="AlphaFoldDB" id="A0A4R6J7V5"/>
<dbReference type="Proteomes" id="UP000294901">
    <property type="component" value="Unassembled WGS sequence"/>
</dbReference>
<reference evidence="2 3" key="1">
    <citation type="submission" date="2019-03" db="EMBL/GenBank/DDBJ databases">
        <title>Sequencing the genomes of 1000 actinobacteria strains.</title>
        <authorList>
            <person name="Klenk H.-P."/>
        </authorList>
    </citation>
    <scope>NUCLEOTIDE SEQUENCE [LARGE SCALE GENOMIC DNA]</scope>
    <source>
        <strain evidence="2 3">DSM 43805</strain>
    </source>
</reference>
<evidence type="ECO:0000256" key="1">
    <source>
        <dbReference type="SAM" id="MobiDB-lite"/>
    </source>
</evidence>
<comment type="caution">
    <text evidence="2">The sequence shown here is derived from an EMBL/GenBank/DDBJ whole genome shotgun (WGS) entry which is preliminary data.</text>
</comment>
<keyword evidence="3" id="KW-1185">Reference proteome</keyword>
<accession>A0A4R6J7V5</accession>
<proteinExistence type="predicted"/>
<evidence type="ECO:0000313" key="2">
    <source>
        <dbReference type="EMBL" id="TDO31620.1"/>
    </source>
</evidence>